<dbReference type="GO" id="GO:0008168">
    <property type="term" value="F:methyltransferase activity"/>
    <property type="evidence" value="ECO:0007669"/>
    <property type="project" value="InterPro"/>
</dbReference>
<dbReference type="Pfam" id="PF09243">
    <property type="entry name" value="Rsm22"/>
    <property type="match status" value="1"/>
</dbReference>
<feature type="region of interest" description="Disordered" evidence="8">
    <location>
        <begin position="179"/>
        <end position="222"/>
    </location>
</feature>
<dbReference type="PANTHER" id="PTHR13184:SF5">
    <property type="entry name" value="METHYLTRANSFERASE-LIKE PROTEIN 17, MITOCHONDRIAL"/>
    <property type="match status" value="1"/>
</dbReference>
<dbReference type="AlphaFoldDB" id="A0A317T3F8"/>
<evidence type="ECO:0000313" key="10">
    <source>
        <dbReference type="Proteomes" id="UP000246991"/>
    </source>
</evidence>
<dbReference type="GO" id="GO:0051536">
    <property type="term" value="F:iron-sulfur cluster binding"/>
    <property type="evidence" value="ECO:0007669"/>
    <property type="project" value="UniProtKB-KW"/>
</dbReference>
<evidence type="ECO:0000256" key="7">
    <source>
        <dbReference type="ARBA" id="ARBA00045681"/>
    </source>
</evidence>
<evidence type="ECO:0000256" key="4">
    <source>
        <dbReference type="ARBA" id="ARBA00023004"/>
    </source>
</evidence>
<keyword evidence="3" id="KW-0809">Transit peptide</keyword>
<dbReference type="OrthoDB" id="421327at2759"/>
<evidence type="ECO:0000313" key="9">
    <source>
        <dbReference type="EMBL" id="PWW79951.1"/>
    </source>
</evidence>
<gene>
    <name evidence="9" type="ORF">C7212DRAFT_341103</name>
</gene>
<keyword evidence="6" id="KW-0496">Mitochondrion</keyword>
<evidence type="ECO:0000256" key="3">
    <source>
        <dbReference type="ARBA" id="ARBA00022946"/>
    </source>
</evidence>
<comment type="caution">
    <text evidence="9">The sequence shown here is derived from an EMBL/GenBank/DDBJ whole genome shotgun (WGS) entry which is preliminary data.</text>
</comment>
<comment type="function">
    <text evidence="7">Mitochondrial ribosome (mitoribosome) assembly factor. Binds at the interface of the head and body domains of the mitochondrial small ribosomal subunit (mt-SSU), occluding the mRNA channel and preventing compaction of the head domain towards the body. Probable inactive methyltransferase: retains the characteristic folding and ability to bind S-adenosyl-L-methionine, but it probably lost its methyltransferase activity.</text>
</comment>
<dbReference type="PANTHER" id="PTHR13184">
    <property type="entry name" value="37S RIBOSOMAL PROTEIN S22"/>
    <property type="match status" value="1"/>
</dbReference>
<dbReference type="Proteomes" id="UP000246991">
    <property type="component" value="Unassembled WGS sequence"/>
</dbReference>
<dbReference type="GO" id="GO:0003735">
    <property type="term" value="F:structural constituent of ribosome"/>
    <property type="evidence" value="ECO:0007669"/>
    <property type="project" value="TreeGrafter"/>
</dbReference>
<comment type="subcellular location">
    <subcellularLocation>
        <location evidence="1">Mitochondrion</location>
    </subcellularLocation>
</comment>
<sequence>MNVKKSSKNHEDIEYSYVAFRRGVDHRADTEDKINPTIEDFTTTPVDGEPGSLIQGAYTMAQLRSYSLTLPRIILPPIKSHKHITLDVCAPTGSIERWVVPASLGKLEYRDARKSKWGDLWALGAKTRTMRNIKIGGNNNRSMSKLIAIKDPHSGGVRDIVKDKTSIFLKARRKQMKALKKATRLERKREAREKHAETVRAHKEEKERKLQEREANKGRGETFQKALPLATFGGGWEKRYNI</sequence>
<dbReference type="InterPro" id="IPR015324">
    <property type="entry name" value="Ribosomal_Rsm22-like"/>
</dbReference>
<name>A0A317T3F8_9PEZI</name>
<evidence type="ECO:0000256" key="1">
    <source>
        <dbReference type="ARBA" id="ARBA00004173"/>
    </source>
</evidence>
<dbReference type="GO" id="GO:0005763">
    <property type="term" value="C:mitochondrial small ribosomal subunit"/>
    <property type="evidence" value="ECO:0007669"/>
    <property type="project" value="TreeGrafter"/>
</dbReference>
<dbReference type="STRING" id="42249.A0A317T3F8"/>
<proteinExistence type="predicted"/>
<reference evidence="9 10" key="1">
    <citation type="submission" date="2018-03" db="EMBL/GenBank/DDBJ databases">
        <title>Genomes of Pezizomycetes fungi and the evolution of truffles.</title>
        <authorList>
            <person name="Murat C."/>
            <person name="Payen T."/>
            <person name="Noel B."/>
            <person name="Kuo A."/>
            <person name="Martin F.M."/>
        </authorList>
    </citation>
    <scope>NUCLEOTIDE SEQUENCE [LARGE SCALE GENOMIC DNA]</scope>
    <source>
        <strain evidence="9">091103-1</strain>
    </source>
</reference>
<dbReference type="EMBL" id="PYWC01000005">
    <property type="protein sequence ID" value="PWW79951.1"/>
    <property type="molecule type" value="Genomic_DNA"/>
</dbReference>
<evidence type="ECO:0000256" key="6">
    <source>
        <dbReference type="ARBA" id="ARBA00023128"/>
    </source>
</evidence>
<keyword evidence="2" id="KW-0479">Metal-binding</keyword>
<dbReference type="GO" id="GO:0006412">
    <property type="term" value="P:translation"/>
    <property type="evidence" value="ECO:0007669"/>
    <property type="project" value="InterPro"/>
</dbReference>
<dbReference type="GO" id="GO:0046872">
    <property type="term" value="F:metal ion binding"/>
    <property type="evidence" value="ECO:0007669"/>
    <property type="project" value="UniProtKB-KW"/>
</dbReference>
<keyword evidence="4" id="KW-0408">Iron</keyword>
<accession>A0A317T3F8</accession>
<evidence type="ECO:0000256" key="2">
    <source>
        <dbReference type="ARBA" id="ARBA00022723"/>
    </source>
</evidence>
<keyword evidence="5" id="KW-0411">Iron-sulfur</keyword>
<evidence type="ECO:0000256" key="8">
    <source>
        <dbReference type="SAM" id="MobiDB-lite"/>
    </source>
</evidence>
<feature type="compositionally biased region" description="Basic and acidic residues" evidence="8">
    <location>
        <begin position="183"/>
        <end position="222"/>
    </location>
</feature>
<dbReference type="InterPro" id="IPR052571">
    <property type="entry name" value="Mt_RNA_Methyltransferase"/>
</dbReference>
<organism evidence="9 10">
    <name type="scientific">Tuber magnatum</name>
    <name type="common">white Piedmont truffle</name>
    <dbReference type="NCBI Taxonomy" id="42249"/>
    <lineage>
        <taxon>Eukaryota</taxon>
        <taxon>Fungi</taxon>
        <taxon>Dikarya</taxon>
        <taxon>Ascomycota</taxon>
        <taxon>Pezizomycotina</taxon>
        <taxon>Pezizomycetes</taxon>
        <taxon>Pezizales</taxon>
        <taxon>Tuberaceae</taxon>
        <taxon>Tuber</taxon>
    </lineage>
</organism>
<protein>
    <submittedName>
        <fullName evidence="9">Uncharacterized protein</fullName>
    </submittedName>
</protein>
<evidence type="ECO:0000256" key="5">
    <source>
        <dbReference type="ARBA" id="ARBA00023014"/>
    </source>
</evidence>
<keyword evidence="10" id="KW-1185">Reference proteome</keyword>